<evidence type="ECO:0000256" key="3">
    <source>
        <dbReference type="ARBA" id="ARBA00023180"/>
    </source>
</evidence>
<feature type="chain" id="PRO_5046688141" description="DOMON domain-containing protein" evidence="4">
    <location>
        <begin position="27"/>
        <end position="700"/>
    </location>
</feature>
<dbReference type="Gene3D" id="2.60.120.310">
    <property type="entry name" value="Copper type II, ascorbate-dependent monooxygenase, N-terminal domain"/>
    <property type="match status" value="1"/>
</dbReference>
<keyword evidence="4" id="KW-0732">Signal</keyword>
<dbReference type="PROSITE" id="PS50836">
    <property type="entry name" value="DOMON"/>
    <property type="match status" value="1"/>
</dbReference>
<dbReference type="InterPro" id="IPR036939">
    <property type="entry name" value="Cu2_ascorb_mOase_N_sf"/>
</dbReference>
<evidence type="ECO:0000256" key="1">
    <source>
        <dbReference type="ARBA" id="ARBA00010676"/>
    </source>
</evidence>
<evidence type="ECO:0000313" key="6">
    <source>
        <dbReference type="EMBL" id="CAL8093006.1"/>
    </source>
</evidence>
<evidence type="ECO:0000259" key="5">
    <source>
        <dbReference type="PROSITE" id="PS50836"/>
    </source>
</evidence>
<dbReference type="Gene3D" id="2.60.40.1210">
    <property type="entry name" value="Cellobiose dehydrogenase, cytochrome domain"/>
    <property type="match status" value="1"/>
</dbReference>
<comment type="similarity">
    <text evidence="1">Belongs to the copper type II ascorbate-dependent monooxygenase family.</text>
</comment>
<dbReference type="Gene3D" id="2.60.120.230">
    <property type="match status" value="1"/>
</dbReference>
<reference evidence="6 7" key="1">
    <citation type="submission" date="2024-08" db="EMBL/GenBank/DDBJ databases">
        <authorList>
            <person name="Cucini C."/>
            <person name="Frati F."/>
        </authorList>
    </citation>
    <scope>NUCLEOTIDE SEQUENCE [LARGE SCALE GENOMIC DNA]</scope>
</reference>
<dbReference type="SUPFAM" id="SSF49742">
    <property type="entry name" value="PHM/PNGase F"/>
    <property type="match status" value="2"/>
</dbReference>
<dbReference type="SMART" id="SM00664">
    <property type="entry name" value="DoH"/>
    <property type="match status" value="1"/>
</dbReference>
<dbReference type="InterPro" id="IPR000945">
    <property type="entry name" value="DBH-like"/>
</dbReference>
<evidence type="ECO:0000313" key="7">
    <source>
        <dbReference type="Proteomes" id="UP001642540"/>
    </source>
</evidence>
<dbReference type="InterPro" id="IPR024548">
    <property type="entry name" value="Cu2_monoox_C"/>
</dbReference>
<dbReference type="InterPro" id="IPR045266">
    <property type="entry name" value="DOH_DOMON"/>
</dbReference>
<evidence type="ECO:0000256" key="2">
    <source>
        <dbReference type="ARBA" id="ARBA00023157"/>
    </source>
</evidence>
<protein>
    <recommendedName>
        <fullName evidence="5">DOMON domain-containing protein</fullName>
    </recommendedName>
</protein>
<organism evidence="6 7">
    <name type="scientific">Orchesella dallaii</name>
    <dbReference type="NCBI Taxonomy" id="48710"/>
    <lineage>
        <taxon>Eukaryota</taxon>
        <taxon>Metazoa</taxon>
        <taxon>Ecdysozoa</taxon>
        <taxon>Arthropoda</taxon>
        <taxon>Hexapoda</taxon>
        <taxon>Collembola</taxon>
        <taxon>Entomobryomorpha</taxon>
        <taxon>Entomobryoidea</taxon>
        <taxon>Orchesellidae</taxon>
        <taxon>Orchesellinae</taxon>
        <taxon>Orchesella</taxon>
    </lineage>
</organism>
<feature type="domain" description="DOMON" evidence="5">
    <location>
        <begin position="45"/>
        <end position="165"/>
    </location>
</feature>
<gene>
    <name evidence="6" type="ORF">ODALV1_LOCUS8377</name>
</gene>
<keyword evidence="2" id="KW-1015">Disulfide bond</keyword>
<dbReference type="InterPro" id="IPR000323">
    <property type="entry name" value="Cu2_ascorb_mOase_N"/>
</dbReference>
<keyword evidence="3" id="KW-0325">Glycoprotein</keyword>
<name>A0ABP1Q854_9HEXA</name>
<dbReference type="InterPro" id="IPR008977">
    <property type="entry name" value="PHM/PNGase_F_dom_sf"/>
</dbReference>
<dbReference type="EMBL" id="CAXLJM020000026">
    <property type="protein sequence ID" value="CAL8093006.1"/>
    <property type="molecule type" value="Genomic_DNA"/>
</dbReference>
<keyword evidence="7" id="KW-1185">Reference proteome</keyword>
<comment type="caution">
    <text evidence="6">The sequence shown here is derived from an EMBL/GenBank/DDBJ whole genome shotgun (WGS) entry which is preliminary data.</text>
</comment>
<dbReference type="Pfam" id="PF03712">
    <property type="entry name" value="Cu2_monoox_C"/>
    <property type="match status" value="1"/>
</dbReference>
<evidence type="ECO:0000256" key="4">
    <source>
        <dbReference type="SAM" id="SignalP"/>
    </source>
</evidence>
<accession>A0ABP1Q854</accession>
<dbReference type="PANTHER" id="PTHR10157:SF23">
    <property type="entry name" value="MOXD1 HOMOLOG 1"/>
    <property type="match status" value="1"/>
</dbReference>
<dbReference type="Proteomes" id="UP001642540">
    <property type="component" value="Unassembled WGS sequence"/>
</dbReference>
<dbReference type="Pfam" id="PF03351">
    <property type="entry name" value="DOMON"/>
    <property type="match status" value="1"/>
</dbReference>
<dbReference type="InterPro" id="IPR014784">
    <property type="entry name" value="Cu2_ascorb_mOase-like_C"/>
</dbReference>
<dbReference type="Pfam" id="PF01082">
    <property type="entry name" value="Cu2_monooxygen"/>
    <property type="match status" value="1"/>
</dbReference>
<dbReference type="InterPro" id="IPR005018">
    <property type="entry name" value="DOMON_domain"/>
</dbReference>
<dbReference type="CDD" id="cd09631">
    <property type="entry name" value="DOMON_DOH"/>
    <property type="match status" value="1"/>
</dbReference>
<proteinExistence type="inferred from homology"/>
<sequence length="700" mass="80446">MFCNNINITKFKCLLIIVTLIDTSAAKFKQGRDGWTHEIDLEEENGITIKWKNSLVNENGERWVTMEVFATTMGYVGVGLSPHGGMAGGDIAIGWIDSEGRPHLKDFYAIANDVPILDPIQNYELLGAYEDERGTRIKFRRKWDTCDENDMKLVNDTMRLIWAYSPFDPVERDNTVTNLQWHGSTFRGALSFYILDDPSASKFPLDNDPDVKHWDMTLDDNFVDAEHTTYFCKIVKFPSLEKKHQMIGYRPILDPENKKNIHHIVFYECYIPPEYGSTESVFEKHLNTTGGRCYTANMPPEWTKHCVTFLFVWAGGSEGEMLPDHVGSPLGEEHGGSTYFMFEIHYDNPELRTFRDSSGVRIYYTDKLRPNDGSVMLMGYRVTPFLLLPPMQKNFVTYGICSAECTDMTIPEDGINVIITLVHAHLSARKLRLRHFRNGKELPLIAEDNHYDFNYQQSRTLKNEIKILPGDELMAECEYETVDNNRIVLGGLSSKQEMCQTFFMYYPRIDLMQCTSQYEFHDFFKGLNINEVSGSVLNSIKMPYNPHILSSQERAFEPPDDARELEESGDGALFKSMFDALKIDSPTRWKGMTVGDYLKKANWTDEKFGKEVEEKWRNGRHYAYCTGHGRKRVPLKNHIIPFPNVIEPLRKSVSNVCLPQPDVVNGPRLNSVSKAIKTREEMLGAFVPGLVLLKWSMWNM</sequence>
<dbReference type="SUPFAM" id="SSF49344">
    <property type="entry name" value="CBD9-like"/>
    <property type="match status" value="1"/>
</dbReference>
<dbReference type="PANTHER" id="PTHR10157">
    <property type="entry name" value="DOPAMINE BETA HYDROXYLASE RELATED"/>
    <property type="match status" value="1"/>
</dbReference>
<feature type="signal peptide" evidence="4">
    <location>
        <begin position="1"/>
        <end position="26"/>
    </location>
</feature>